<proteinExistence type="predicted"/>
<keyword evidence="1" id="KW-0812">Transmembrane</keyword>
<keyword evidence="4" id="KW-1185">Reference proteome</keyword>
<evidence type="ECO:0000259" key="2">
    <source>
        <dbReference type="Pfam" id="PF00487"/>
    </source>
</evidence>
<accession>S3HLJ2</accession>
<comment type="caution">
    <text evidence="3">The sequence shown here is derived from an EMBL/GenBank/DDBJ whole genome shotgun (WGS) entry which is preliminary data.</text>
</comment>
<gene>
    <name evidence="3" type="ORF">RGCCGE502_31197</name>
</gene>
<reference evidence="3 4" key="1">
    <citation type="journal article" date="2012" name="J. Bacteriol.">
        <title>Genome sequence of Rhizobium grahamii CCGE502, a broad-host-range symbiont with low nodulation competitiveness in Phaseolus vulgaris.</title>
        <authorList>
            <person name="Althabegoiti M.J."/>
            <person name="Lozano L."/>
            <person name="Torres-Tejerizo G."/>
            <person name="Ormeno-Orrillo E."/>
            <person name="Rogel M.A."/>
            <person name="Gonzalez V."/>
            <person name="Martinez-Romero E."/>
        </authorList>
    </citation>
    <scope>NUCLEOTIDE SEQUENCE [LARGE SCALE GENOMIC DNA]</scope>
    <source>
        <strain evidence="3 4">CCGE 502</strain>
        <plasmid evidence="3">pRg502b</plasmid>
    </source>
</reference>
<keyword evidence="1" id="KW-1133">Transmembrane helix</keyword>
<feature type="transmembrane region" description="Helical" evidence="1">
    <location>
        <begin position="56"/>
        <end position="73"/>
    </location>
</feature>
<name>S3HLJ2_9HYPH</name>
<evidence type="ECO:0000313" key="4">
    <source>
        <dbReference type="Proteomes" id="UP000014411"/>
    </source>
</evidence>
<dbReference type="AlphaFoldDB" id="S3HLJ2"/>
<dbReference type="Pfam" id="PF00487">
    <property type="entry name" value="FA_desaturase"/>
    <property type="match status" value="1"/>
</dbReference>
<feature type="domain" description="Fatty acid desaturase" evidence="2">
    <location>
        <begin position="16"/>
        <end position="114"/>
    </location>
</feature>
<feature type="transmembrane region" description="Helical" evidence="1">
    <location>
        <begin position="34"/>
        <end position="50"/>
    </location>
</feature>
<dbReference type="InterPro" id="IPR005804">
    <property type="entry name" value="FA_desaturase_dom"/>
</dbReference>
<dbReference type="HOGENOM" id="CLU_2059508_0_0_5"/>
<evidence type="ECO:0000313" key="3">
    <source>
        <dbReference type="EMBL" id="EPE94251.1"/>
    </source>
</evidence>
<dbReference type="EMBL" id="AEYE02000036">
    <property type="protein sequence ID" value="EPE94251.1"/>
    <property type="molecule type" value="Genomic_DNA"/>
</dbReference>
<geneLocation type="plasmid" evidence="3">
    <name>pRg502b</name>
</geneLocation>
<keyword evidence="1" id="KW-0472">Membrane</keyword>
<dbReference type="GO" id="GO:0006629">
    <property type="term" value="P:lipid metabolic process"/>
    <property type="evidence" value="ECO:0007669"/>
    <property type="project" value="InterPro"/>
</dbReference>
<sequence>MGRLTIGPAIMLLSFLTQEWRLLRDGRRKRRSSWAWHGLGVACVLFWIVVLCEMPLWLYFLSFAYLGAALSRLRSYAEHRYADHHEERTAIVENSYLFGLLFLHNNLHVLHHRRYYLSG</sequence>
<keyword evidence="3" id="KW-0614">Plasmid</keyword>
<protein>
    <submittedName>
        <fullName evidence="3">Fatty acid desaturase</fullName>
    </submittedName>
</protein>
<dbReference type="Proteomes" id="UP000014411">
    <property type="component" value="Unassembled WGS sequence"/>
</dbReference>
<organism evidence="3 4">
    <name type="scientific">Rhizobium grahamii CCGE 502</name>
    <dbReference type="NCBI Taxonomy" id="990285"/>
    <lineage>
        <taxon>Bacteria</taxon>
        <taxon>Pseudomonadati</taxon>
        <taxon>Pseudomonadota</taxon>
        <taxon>Alphaproteobacteria</taxon>
        <taxon>Hyphomicrobiales</taxon>
        <taxon>Rhizobiaceae</taxon>
        <taxon>Rhizobium/Agrobacterium group</taxon>
        <taxon>Rhizobium</taxon>
    </lineage>
</organism>
<evidence type="ECO:0000256" key="1">
    <source>
        <dbReference type="SAM" id="Phobius"/>
    </source>
</evidence>